<dbReference type="RefSeq" id="XP_002176799.1">
    <property type="nucleotide sequence ID" value="XM_002176763.1"/>
</dbReference>
<dbReference type="PaxDb" id="2850-Phatr42914"/>
<keyword evidence="2" id="KW-0472">Membrane</keyword>
<dbReference type="KEGG" id="pti:PHATRDRAFT_42914"/>
<dbReference type="EMBL" id="CM000605">
    <property type="protein sequence ID" value="EEC51262.1"/>
    <property type="molecule type" value="Genomic_DNA"/>
</dbReference>
<evidence type="ECO:0000256" key="2">
    <source>
        <dbReference type="SAM" id="Phobius"/>
    </source>
</evidence>
<keyword evidence="2" id="KW-0812">Transmembrane</keyword>
<dbReference type="GeneID" id="7196177"/>
<organism evidence="4 5">
    <name type="scientific">Phaeodactylum tricornutum (strain CCAP 1055/1)</name>
    <dbReference type="NCBI Taxonomy" id="556484"/>
    <lineage>
        <taxon>Eukaryota</taxon>
        <taxon>Sar</taxon>
        <taxon>Stramenopiles</taxon>
        <taxon>Ochrophyta</taxon>
        <taxon>Bacillariophyta</taxon>
        <taxon>Bacillariophyceae</taxon>
        <taxon>Bacillariophycidae</taxon>
        <taxon>Naviculales</taxon>
        <taxon>Phaeodactylaceae</taxon>
        <taxon>Phaeodactylum</taxon>
    </lineage>
</organism>
<keyword evidence="5" id="KW-1185">Reference proteome</keyword>
<accession>B7FQ03</accession>
<gene>
    <name evidence="4" type="ORF">PHATRDRAFT_42914</name>
</gene>
<feature type="transmembrane region" description="Helical" evidence="2">
    <location>
        <begin position="422"/>
        <end position="448"/>
    </location>
</feature>
<evidence type="ECO:0000256" key="3">
    <source>
        <dbReference type="SAM" id="SignalP"/>
    </source>
</evidence>
<evidence type="ECO:0000313" key="5">
    <source>
        <dbReference type="Proteomes" id="UP000000759"/>
    </source>
</evidence>
<protein>
    <submittedName>
        <fullName evidence="4">Uncharacterized protein</fullName>
    </submittedName>
</protein>
<sequence>MTILWCCLLTLPLTISAYVKGGSRKVSAVGDPFQSSSLYSSRRFLKGTKKSESSDDNIIAGGDNVAIPVTEAPFVSEVDMVFTDSPVASPVAPSPVNVMPPPVTSLVTPFPSPVNTLATAAPVLSFVAPSPSPVVVIFTPPPLTDPVAEDVNTAQPTLAPSSSPVNPAAIDLPVTSPIATQATLVPSSPELKPVATGAPVANPVAETIKPDGGVETVLNETDHNVDTDDTGDSTIAPTKVADPSPSSALDDACAAAADGKSYTTDNHQNIIFIHEMTVPAKVDPFQAGSELDASAQAVLLRDLILSNCPLGDLRKRRLSMSETLLGISIVDSEILDDEPCTEVELEDELVCYRRHATARLSFEEDVEVDALQVRDEIQVILTQTLSSLVVESSETVRAKYVALEAGSLQSQQSNEGEGDTNIAPAGITFLTLFVLAAVAGMALFVVWYHRKSPTTSHGYVFGSKIPPLHGVGSSDDTDIGSGGDISSEENWNTQLPYAVNEVTNDFASELILVSDFRVAVSPVGDYCRSDGSAHTDDIMTVVETARIAPIYSEDHFPTLDVNKPLYRKSLFAASVRNDPRSPDSIDL</sequence>
<proteinExistence type="predicted"/>
<reference evidence="5" key="2">
    <citation type="submission" date="2008-08" db="EMBL/GenBank/DDBJ databases">
        <authorList>
            <consortium name="Diatom Consortium"/>
            <person name="Grigoriev I."/>
            <person name="Grimwood J."/>
            <person name="Kuo A."/>
            <person name="Otillar R.P."/>
            <person name="Salamov A."/>
            <person name="Detter J.C."/>
            <person name="Lindquist E."/>
            <person name="Shapiro H."/>
            <person name="Lucas S."/>
            <person name="Glavina del Rio T."/>
            <person name="Pitluck S."/>
            <person name="Rokhsar D."/>
            <person name="Bowler C."/>
        </authorList>
    </citation>
    <scope>GENOME REANNOTATION</scope>
    <source>
        <strain evidence="5">CCAP 1055/1</strain>
    </source>
</reference>
<dbReference type="HOGENOM" id="CLU_460415_0_0_1"/>
<keyword evidence="2" id="KW-1133">Transmembrane helix</keyword>
<dbReference type="AlphaFoldDB" id="B7FQ03"/>
<feature type="signal peptide" evidence="3">
    <location>
        <begin position="1"/>
        <end position="17"/>
    </location>
</feature>
<feature type="chain" id="PRO_5002854870" evidence="3">
    <location>
        <begin position="18"/>
        <end position="587"/>
    </location>
</feature>
<dbReference type="Proteomes" id="UP000000759">
    <property type="component" value="Chromosome 1"/>
</dbReference>
<name>B7FQ03_PHATC</name>
<feature type="region of interest" description="Disordered" evidence="1">
    <location>
        <begin position="222"/>
        <end position="247"/>
    </location>
</feature>
<dbReference type="InParanoid" id="B7FQ03"/>
<evidence type="ECO:0000313" key="4">
    <source>
        <dbReference type="EMBL" id="EEC51262.1"/>
    </source>
</evidence>
<keyword evidence="3" id="KW-0732">Signal</keyword>
<evidence type="ECO:0000256" key="1">
    <source>
        <dbReference type="SAM" id="MobiDB-lite"/>
    </source>
</evidence>
<reference evidence="4 5" key="1">
    <citation type="journal article" date="2008" name="Nature">
        <title>The Phaeodactylum genome reveals the evolutionary history of diatom genomes.</title>
        <authorList>
            <person name="Bowler C."/>
            <person name="Allen A.E."/>
            <person name="Badger J.H."/>
            <person name="Grimwood J."/>
            <person name="Jabbari K."/>
            <person name="Kuo A."/>
            <person name="Maheswari U."/>
            <person name="Martens C."/>
            <person name="Maumus F."/>
            <person name="Otillar R.P."/>
            <person name="Rayko E."/>
            <person name="Salamov A."/>
            <person name="Vandepoele K."/>
            <person name="Beszteri B."/>
            <person name="Gruber A."/>
            <person name="Heijde M."/>
            <person name="Katinka M."/>
            <person name="Mock T."/>
            <person name="Valentin K."/>
            <person name="Verret F."/>
            <person name="Berges J.A."/>
            <person name="Brownlee C."/>
            <person name="Cadoret J.P."/>
            <person name="Chiovitti A."/>
            <person name="Choi C.J."/>
            <person name="Coesel S."/>
            <person name="De Martino A."/>
            <person name="Detter J.C."/>
            <person name="Durkin C."/>
            <person name="Falciatore A."/>
            <person name="Fournet J."/>
            <person name="Haruta M."/>
            <person name="Huysman M.J."/>
            <person name="Jenkins B.D."/>
            <person name="Jiroutova K."/>
            <person name="Jorgensen R.E."/>
            <person name="Joubert Y."/>
            <person name="Kaplan A."/>
            <person name="Kroger N."/>
            <person name="Kroth P.G."/>
            <person name="La Roche J."/>
            <person name="Lindquist E."/>
            <person name="Lommer M."/>
            <person name="Martin-Jezequel V."/>
            <person name="Lopez P.J."/>
            <person name="Lucas S."/>
            <person name="Mangogna M."/>
            <person name="McGinnis K."/>
            <person name="Medlin L.K."/>
            <person name="Montsant A."/>
            <person name="Oudot-Le Secq M.P."/>
            <person name="Napoli C."/>
            <person name="Obornik M."/>
            <person name="Parker M.S."/>
            <person name="Petit J.L."/>
            <person name="Porcel B.M."/>
            <person name="Poulsen N."/>
            <person name="Robison M."/>
            <person name="Rychlewski L."/>
            <person name="Rynearson T.A."/>
            <person name="Schmutz J."/>
            <person name="Shapiro H."/>
            <person name="Siaut M."/>
            <person name="Stanley M."/>
            <person name="Sussman M.R."/>
            <person name="Taylor A.R."/>
            <person name="Vardi A."/>
            <person name="von Dassow P."/>
            <person name="Vyverman W."/>
            <person name="Willis A."/>
            <person name="Wyrwicz L.S."/>
            <person name="Rokhsar D.S."/>
            <person name="Weissenbach J."/>
            <person name="Armbrust E.V."/>
            <person name="Green B.R."/>
            <person name="Van de Peer Y."/>
            <person name="Grigoriev I.V."/>
        </authorList>
    </citation>
    <scope>NUCLEOTIDE SEQUENCE [LARGE SCALE GENOMIC DNA]</scope>
    <source>
        <strain evidence="4 5">CCAP 1055/1</strain>
    </source>
</reference>